<reference evidence="12" key="1">
    <citation type="submission" date="2023-03" db="EMBL/GenBank/DDBJ databases">
        <title>Chitinimonas shenzhenensis gen. nov., sp. nov., a novel member of family Burkholderiaceae isolated from activated sludge collected in Shen Zhen, China.</title>
        <authorList>
            <person name="Wang X."/>
        </authorList>
    </citation>
    <scope>NUCLEOTIDE SEQUENCE</scope>
    <source>
        <strain evidence="12">DQS-5</strain>
    </source>
</reference>
<sequence length="94" mass="10103">MNKQELIREITEVCSDSGLDQGDIETMLDGLAKVATKRLAARQDVSLPGLGKLRASLRAARPGRNPKTGEAIQIPAMTSVRFAPSKTLKQALNS</sequence>
<dbReference type="InterPro" id="IPR010992">
    <property type="entry name" value="IHF-like_DNA-bd_dom_sf"/>
</dbReference>
<dbReference type="SMART" id="SM00411">
    <property type="entry name" value="BHL"/>
    <property type="match status" value="1"/>
</dbReference>
<gene>
    <name evidence="12" type="ORF">PZA18_10420</name>
</gene>
<dbReference type="EMBL" id="JARRAF010000010">
    <property type="protein sequence ID" value="MDK2124466.1"/>
    <property type="molecule type" value="Genomic_DNA"/>
</dbReference>
<comment type="caution">
    <text evidence="12">The sequence shown here is derived from an EMBL/GenBank/DDBJ whole genome shotgun (WGS) entry which is preliminary data.</text>
</comment>
<evidence type="ECO:0000313" key="13">
    <source>
        <dbReference type="Proteomes" id="UP001172778"/>
    </source>
</evidence>
<evidence type="ECO:0000313" key="12">
    <source>
        <dbReference type="EMBL" id="MDK2124466.1"/>
    </source>
</evidence>
<evidence type="ECO:0000256" key="6">
    <source>
        <dbReference type="ARBA" id="ARBA00022921"/>
    </source>
</evidence>
<dbReference type="Pfam" id="PF00216">
    <property type="entry name" value="Bac_DNA_binding"/>
    <property type="match status" value="1"/>
</dbReference>
<comment type="subcellular location">
    <subcellularLocation>
        <location evidence="1">Virion</location>
    </subcellularLocation>
</comment>
<comment type="subunit">
    <text evidence="3">Homodimer.</text>
</comment>
<evidence type="ECO:0000256" key="4">
    <source>
        <dbReference type="ARBA" id="ARBA00016145"/>
    </source>
</evidence>
<evidence type="ECO:0000256" key="11">
    <source>
        <dbReference type="RuleBase" id="RU003939"/>
    </source>
</evidence>
<organism evidence="12 13">
    <name type="scientific">Parachitinimonas caeni</name>
    <dbReference type="NCBI Taxonomy" id="3031301"/>
    <lineage>
        <taxon>Bacteria</taxon>
        <taxon>Pseudomonadati</taxon>
        <taxon>Pseudomonadota</taxon>
        <taxon>Betaproteobacteria</taxon>
        <taxon>Neisseriales</taxon>
        <taxon>Chitinibacteraceae</taxon>
        <taxon>Parachitinimonas</taxon>
    </lineage>
</organism>
<dbReference type="InterPro" id="IPR000119">
    <property type="entry name" value="Hist_DNA-bd"/>
</dbReference>
<keyword evidence="13" id="KW-1185">Reference proteome</keyword>
<evidence type="ECO:0000256" key="10">
    <source>
        <dbReference type="ARBA" id="ARBA00046140"/>
    </source>
</evidence>
<keyword evidence="7 12" id="KW-0238">DNA-binding</keyword>
<dbReference type="Gene3D" id="4.10.520.10">
    <property type="entry name" value="IHF-like DNA-binding proteins"/>
    <property type="match status" value="1"/>
</dbReference>
<keyword evidence="6" id="KW-0426">Late protein</keyword>
<proteinExistence type="inferred from homology"/>
<keyword evidence="5" id="KW-0235">DNA replication</keyword>
<evidence type="ECO:0000256" key="1">
    <source>
        <dbReference type="ARBA" id="ARBA00004328"/>
    </source>
</evidence>
<dbReference type="PRINTS" id="PR01727">
    <property type="entry name" value="DNABINDINGHU"/>
</dbReference>
<dbReference type="SUPFAM" id="SSF47729">
    <property type="entry name" value="IHF-like DNA-binding proteins"/>
    <property type="match status" value="1"/>
</dbReference>
<dbReference type="GO" id="GO:0003677">
    <property type="term" value="F:DNA binding"/>
    <property type="evidence" value="ECO:0007669"/>
    <property type="project" value="UniProtKB-KW"/>
</dbReference>
<dbReference type="PANTHER" id="PTHR33175:SF13">
    <property type="entry name" value="HISTONE-LIKE PROTEIN"/>
    <property type="match status" value="1"/>
</dbReference>
<evidence type="ECO:0000256" key="2">
    <source>
        <dbReference type="ARBA" id="ARBA00010529"/>
    </source>
</evidence>
<comment type="function">
    <text evidence="10">DNA-binding protein that plays a critical role in nucleoid compaction, genome replication and DNA replication and transcription. Binds to both ssDNA and dsDNA with a binding site covering about 15 nucleotides. Displays DNA-supercoiling activity only when associated with the viral DNA topoisomerase 2.</text>
</comment>
<evidence type="ECO:0000256" key="7">
    <source>
        <dbReference type="ARBA" id="ARBA00023125"/>
    </source>
</evidence>
<protein>
    <recommendedName>
        <fullName evidence="4">Viral histone-like protein</fullName>
    </recommendedName>
    <alternativeName>
        <fullName evidence="9">DNA-binding protein pA104R</fullName>
    </alternativeName>
    <alternativeName>
        <fullName evidence="8">pA104R</fullName>
    </alternativeName>
</protein>
<evidence type="ECO:0000256" key="3">
    <source>
        <dbReference type="ARBA" id="ARBA00011738"/>
    </source>
</evidence>
<comment type="similarity">
    <text evidence="2 11">Belongs to the bacterial histone-like protein family.</text>
</comment>
<dbReference type="Proteomes" id="UP001172778">
    <property type="component" value="Unassembled WGS sequence"/>
</dbReference>
<evidence type="ECO:0000256" key="9">
    <source>
        <dbReference type="ARBA" id="ARBA00033227"/>
    </source>
</evidence>
<evidence type="ECO:0000256" key="5">
    <source>
        <dbReference type="ARBA" id="ARBA00022705"/>
    </source>
</evidence>
<evidence type="ECO:0000256" key="8">
    <source>
        <dbReference type="ARBA" id="ARBA00033120"/>
    </source>
</evidence>
<dbReference type="PANTHER" id="PTHR33175">
    <property type="entry name" value="DNA-BINDING PROTEIN HU"/>
    <property type="match status" value="1"/>
</dbReference>
<dbReference type="CDD" id="cd13831">
    <property type="entry name" value="HU"/>
    <property type="match status" value="1"/>
</dbReference>
<accession>A0ABT7DWR1</accession>
<dbReference type="RefSeq" id="WP_284100779.1">
    <property type="nucleotide sequence ID" value="NZ_JARRAF010000010.1"/>
</dbReference>
<name>A0ABT7DWR1_9NEIS</name>